<evidence type="ECO:0000313" key="1">
    <source>
        <dbReference type="EMBL" id="CNG11485.1"/>
    </source>
</evidence>
<protein>
    <submittedName>
        <fullName evidence="1">Uncharacterized protein</fullName>
    </submittedName>
</protein>
<dbReference type="AlphaFoldDB" id="A0A0T9MHN7"/>
<dbReference type="Proteomes" id="UP000038750">
    <property type="component" value="Unassembled WGS sequence"/>
</dbReference>
<name>A0A0T9MHN7_YERIN</name>
<proteinExistence type="predicted"/>
<evidence type="ECO:0000313" key="2">
    <source>
        <dbReference type="Proteomes" id="UP000038750"/>
    </source>
</evidence>
<gene>
    <name evidence="1" type="ORF">ERS008530_02971</name>
</gene>
<reference evidence="1 2" key="1">
    <citation type="submission" date="2015-03" db="EMBL/GenBank/DDBJ databases">
        <authorList>
            <person name="Murphy D."/>
        </authorList>
    </citation>
    <scope>NUCLEOTIDE SEQUENCE [LARGE SCALE GENOMIC DNA]</scope>
    <source>
        <strain evidence="1 2">BR165/97</strain>
    </source>
</reference>
<organism evidence="1 2">
    <name type="scientific">Yersinia intermedia</name>
    <dbReference type="NCBI Taxonomy" id="631"/>
    <lineage>
        <taxon>Bacteria</taxon>
        <taxon>Pseudomonadati</taxon>
        <taxon>Pseudomonadota</taxon>
        <taxon>Gammaproteobacteria</taxon>
        <taxon>Enterobacterales</taxon>
        <taxon>Yersiniaceae</taxon>
        <taxon>Yersinia</taxon>
    </lineage>
</organism>
<accession>A0A0T9MHN7</accession>
<dbReference type="EMBL" id="CPZJ01000013">
    <property type="protein sequence ID" value="CNG11485.1"/>
    <property type="molecule type" value="Genomic_DNA"/>
</dbReference>
<sequence>MQIMLFYKNMMFFKVSFLIAEMLISFSTFCESNNEQRHTTELQSFCT</sequence>